<dbReference type="PANTHER" id="PTHR13748">
    <property type="entry name" value="COBW-RELATED"/>
    <property type="match status" value="1"/>
</dbReference>
<dbReference type="SUPFAM" id="SSF90002">
    <property type="entry name" value="Hypothetical protein YjiA, C-terminal domain"/>
    <property type="match status" value="1"/>
</dbReference>
<dbReference type="RefSeq" id="WP_156697124.1">
    <property type="nucleotide sequence ID" value="NZ_CACRUG010000005.1"/>
</dbReference>
<dbReference type="SUPFAM" id="SSF52540">
    <property type="entry name" value="P-loop containing nucleoside triphosphate hydrolases"/>
    <property type="match status" value="1"/>
</dbReference>
<dbReference type="InterPro" id="IPR027417">
    <property type="entry name" value="P-loop_NTPase"/>
</dbReference>
<dbReference type="GO" id="GO:0005737">
    <property type="term" value="C:cytoplasm"/>
    <property type="evidence" value="ECO:0007669"/>
    <property type="project" value="TreeGrafter"/>
</dbReference>
<feature type="domain" description="CobW/HypB/UreG nucleotide-binding" evidence="1">
    <location>
        <begin position="3"/>
        <end position="173"/>
    </location>
</feature>
<dbReference type="InterPro" id="IPR051316">
    <property type="entry name" value="Zinc-reg_GTPase_activator"/>
</dbReference>
<feature type="domain" description="CobW C-terminal" evidence="2">
    <location>
        <begin position="210"/>
        <end position="281"/>
    </location>
</feature>
<dbReference type="PANTHER" id="PTHR13748:SF62">
    <property type="entry name" value="COBW DOMAIN-CONTAINING PROTEIN"/>
    <property type="match status" value="1"/>
</dbReference>
<reference evidence="3" key="1">
    <citation type="submission" date="2019-11" db="EMBL/GenBank/DDBJ databases">
        <authorList>
            <person name="Feng L."/>
        </authorList>
    </citation>
    <scope>NUCLEOTIDE SEQUENCE</scope>
    <source>
        <strain evidence="3">VparvulaLFYP99</strain>
    </source>
</reference>
<dbReference type="EMBL" id="CACRUG010000005">
    <property type="protein sequence ID" value="VYT80680.1"/>
    <property type="molecule type" value="Genomic_DNA"/>
</dbReference>
<dbReference type="Gene3D" id="3.40.50.300">
    <property type="entry name" value="P-loop containing nucleotide triphosphate hydrolases"/>
    <property type="match status" value="1"/>
</dbReference>
<gene>
    <name evidence="3" type="primary">yciC</name>
    <name evidence="3" type="ORF">VPLFYP99_01239</name>
</gene>
<evidence type="ECO:0000259" key="2">
    <source>
        <dbReference type="Pfam" id="PF07683"/>
    </source>
</evidence>
<accession>A0A6N2ZS65</accession>
<organism evidence="3">
    <name type="scientific">Veillonella parvula</name>
    <name type="common">Staphylococcus parvulus</name>
    <dbReference type="NCBI Taxonomy" id="29466"/>
    <lineage>
        <taxon>Bacteria</taxon>
        <taxon>Bacillati</taxon>
        <taxon>Bacillota</taxon>
        <taxon>Negativicutes</taxon>
        <taxon>Veillonellales</taxon>
        <taxon>Veillonellaceae</taxon>
        <taxon>Veillonella</taxon>
    </lineage>
</organism>
<dbReference type="Pfam" id="PF07683">
    <property type="entry name" value="CobW_C"/>
    <property type="match status" value="1"/>
</dbReference>
<sequence length="289" mass="32567">MIPIVIISGFLGSGKTTFLQHILKEHTSKDKILIIENDFGETSLDAANLAKTGATVREVTSGCICCSLQGNFQQALLDILQNYKIDMIYIEPSGVSKLSEIIHTCNDEDIAKSAYIHASITTVDAMQAPMFIKNFGLFFKDQITHSDAIFLSHTEDIQQTSITKRMIRDLAPHTPIHEEAWDTISLRDYIKRLYHCHDDHCLHDEHLFMSHTFKDLRTLSLTQWKTILEGMPDTVLRAKGIVPTTEGPHELQYGTHYCSLSPSETNDYSLVVIGTDFNVPMVHNEVCQS</sequence>
<dbReference type="AlphaFoldDB" id="A0A6N2ZS65"/>
<dbReference type="InterPro" id="IPR011629">
    <property type="entry name" value="CobW-like_C"/>
</dbReference>
<proteinExistence type="predicted"/>
<dbReference type="Pfam" id="PF02492">
    <property type="entry name" value="cobW"/>
    <property type="match status" value="1"/>
</dbReference>
<protein>
    <submittedName>
        <fullName evidence="3">Metal chaperone YciC</fullName>
    </submittedName>
</protein>
<evidence type="ECO:0000259" key="1">
    <source>
        <dbReference type="Pfam" id="PF02492"/>
    </source>
</evidence>
<evidence type="ECO:0000313" key="3">
    <source>
        <dbReference type="EMBL" id="VYT80680.1"/>
    </source>
</evidence>
<name>A0A6N2ZS65_VEIPA</name>
<dbReference type="InterPro" id="IPR003495">
    <property type="entry name" value="CobW/HypB/UreG_nucleotide-bd"/>
</dbReference>